<comment type="cofactor">
    <cofactor evidence="1">
        <name>[4Fe-4S] cluster</name>
        <dbReference type="ChEBI" id="CHEBI:49883"/>
    </cofactor>
</comment>
<dbReference type="CDD" id="cd01335">
    <property type="entry name" value="Radical_SAM"/>
    <property type="match status" value="1"/>
</dbReference>
<proteinExistence type="predicted"/>
<dbReference type="InterPro" id="IPR034391">
    <property type="entry name" value="AdoMet-like_SPASM_containing"/>
</dbReference>
<evidence type="ECO:0000256" key="6">
    <source>
        <dbReference type="ARBA" id="ARBA00023014"/>
    </source>
</evidence>
<dbReference type="InterPro" id="IPR050377">
    <property type="entry name" value="Radical_SAM_PqqE_MftC-like"/>
</dbReference>
<dbReference type="OrthoDB" id="9810775at2"/>
<keyword evidence="6" id="KW-0411">Iron-sulfur</keyword>
<evidence type="ECO:0000313" key="9">
    <source>
        <dbReference type="Proteomes" id="UP000298246"/>
    </source>
</evidence>
<protein>
    <submittedName>
        <fullName evidence="8">Radical SAM protein</fullName>
    </submittedName>
</protein>
<comment type="caution">
    <text evidence="8">The sequence shown here is derived from an EMBL/GenBank/DDBJ whole genome shotgun (WGS) entry which is preliminary data.</text>
</comment>
<evidence type="ECO:0000256" key="5">
    <source>
        <dbReference type="ARBA" id="ARBA00023004"/>
    </source>
</evidence>
<keyword evidence="4" id="KW-0479">Metal-binding</keyword>
<dbReference type="PROSITE" id="PS51918">
    <property type="entry name" value="RADICAL_SAM"/>
    <property type="match status" value="1"/>
</dbReference>
<dbReference type="InterPro" id="IPR058240">
    <property type="entry name" value="rSAM_sf"/>
</dbReference>
<dbReference type="Gene3D" id="3.20.20.70">
    <property type="entry name" value="Aldolase class I"/>
    <property type="match status" value="1"/>
</dbReference>
<dbReference type="SUPFAM" id="SSF102114">
    <property type="entry name" value="Radical SAM enzymes"/>
    <property type="match status" value="1"/>
</dbReference>
<dbReference type="Proteomes" id="UP000298246">
    <property type="component" value="Unassembled WGS sequence"/>
</dbReference>
<dbReference type="NCBIfam" id="TIGR04085">
    <property type="entry name" value="rSAM_more_4Fe4S"/>
    <property type="match status" value="1"/>
</dbReference>
<dbReference type="SFLD" id="SFLDG01386">
    <property type="entry name" value="main_SPASM_domain-containing"/>
    <property type="match status" value="1"/>
</dbReference>
<evidence type="ECO:0000313" key="8">
    <source>
        <dbReference type="EMBL" id="TFE91876.1"/>
    </source>
</evidence>
<dbReference type="RefSeq" id="WP_134748810.1">
    <property type="nucleotide sequence ID" value="NZ_MYFO02000001.1"/>
</dbReference>
<feature type="domain" description="Radical SAM core" evidence="7">
    <location>
        <begin position="39"/>
        <end position="264"/>
    </location>
</feature>
<sequence>MQPKSSIAIDDKAFELMKRTMRNMAVPYRERVKNPKYRTPIPESIGIKLTNRCNLRCIHCFQWNEDGYHQNMEKEEQNKDIDLDVFRRIMEETSSIKSRLYLWGGEPMFHKQFDQIIDMLAADPREMTICSNGLLLDKYLDGIIKISPTLELLIAVEGMEAEHDFIRGKGTFAKTMQQIERLVELREQGIYKGRISVHSVINDSMIPKLYELLEYFESLKLDLVIMCFPWYISKETSQQMDTYFADKFDWLRKLDESHISSWHAFKYQMNPAHVEKLVSELQRINDRVWNIRVRYQPGLDYDEIQQFVQGEAMTSRCATTCMALSTRVDILPTGDVTACKFFSEFTVGNLKEQSLQTIWDSDEYDRIREIINVEGLTPACSKCSVLYLHGI</sequence>
<accession>A0A4Y8QBQ4</accession>
<gene>
    <name evidence="8" type="ORF">B5M42_01145</name>
</gene>
<dbReference type="PANTHER" id="PTHR11228:SF7">
    <property type="entry name" value="PQQA PEPTIDE CYCLASE"/>
    <property type="match status" value="1"/>
</dbReference>
<dbReference type="GO" id="GO:0051536">
    <property type="term" value="F:iron-sulfur cluster binding"/>
    <property type="evidence" value="ECO:0007669"/>
    <property type="project" value="UniProtKB-KW"/>
</dbReference>
<organism evidence="8 9">
    <name type="scientific">Paenibacillus athensensis</name>
    <dbReference type="NCBI Taxonomy" id="1967502"/>
    <lineage>
        <taxon>Bacteria</taxon>
        <taxon>Bacillati</taxon>
        <taxon>Bacillota</taxon>
        <taxon>Bacilli</taxon>
        <taxon>Bacillales</taxon>
        <taxon>Paenibacillaceae</taxon>
        <taxon>Paenibacillus</taxon>
    </lineage>
</organism>
<dbReference type="GO" id="GO:0046872">
    <property type="term" value="F:metal ion binding"/>
    <property type="evidence" value="ECO:0007669"/>
    <property type="project" value="UniProtKB-KW"/>
</dbReference>
<dbReference type="AlphaFoldDB" id="A0A4Y8QBQ4"/>
<evidence type="ECO:0000256" key="3">
    <source>
        <dbReference type="ARBA" id="ARBA00022691"/>
    </source>
</evidence>
<reference evidence="8 9" key="1">
    <citation type="submission" date="2017-03" db="EMBL/GenBank/DDBJ databases">
        <title>Isolation of Levoglucosan Utilizing Bacteria.</title>
        <authorList>
            <person name="Arya A.S."/>
        </authorList>
    </citation>
    <scope>NUCLEOTIDE SEQUENCE [LARGE SCALE GENOMIC DNA]</scope>
    <source>
        <strain evidence="8 9">MEC069</strain>
    </source>
</reference>
<evidence type="ECO:0000259" key="7">
    <source>
        <dbReference type="PROSITE" id="PS51918"/>
    </source>
</evidence>
<dbReference type="InterPro" id="IPR013785">
    <property type="entry name" value="Aldolase_TIM"/>
</dbReference>
<evidence type="ECO:0000256" key="4">
    <source>
        <dbReference type="ARBA" id="ARBA00022723"/>
    </source>
</evidence>
<dbReference type="EMBL" id="MYFO01000001">
    <property type="protein sequence ID" value="TFE91876.1"/>
    <property type="molecule type" value="Genomic_DNA"/>
</dbReference>
<dbReference type="SFLD" id="SFLDG01387">
    <property type="entry name" value="BtrN-like_SPASM_domain_contain"/>
    <property type="match status" value="1"/>
</dbReference>
<dbReference type="SFLD" id="SFLDG01067">
    <property type="entry name" value="SPASM/twitch_domain_containing"/>
    <property type="match status" value="2"/>
</dbReference>
<dbReference type="CDD" id="cd21109">
    <property type="entry name" value="SPASM"/>
    <property type="match status" value="1"/>
</dbReference>
<dbReference type="GO" id="GO:0003824">
    <property type="term" value="F:catalytic activity"/>
    <property type="evidence" value="ECO:0007669"/>
    <property type="project" value="InterPro"/>
</dbReference>
<dbReference type="PANTHER" id="PTHR11228">
    <property type="entry name" value="RADICAL SAM DOMAIN PROTEIN"/>
    <property type="match status" value="1"/>
</dbReference>
<keyword evidence="9" id="KW-1185">Reference proteome</keyword>
<keyword evidence="2" id="KW-0004">4Fe-4S</keyword>
<dbReference type="Pfam" id="PF13186">
    <property type="entry name" value="SPASM"/>
    <property type="match status" value="1"/>
</dbReference>
<keyword evidence="3" id="KW-0949">S-adenosyl-L-methionine</keyword>
<dbReference type="Pfam" id="PF04055">
    <property type="entry name" value="Radical_SAM"/>
    <property type="match status" value="1"/>
</dbReference>
<dbReference type="InterPro" id="IPR023885">
    <property type="entry name" value="4Fe4S-binding_SPASM_dom"/>
</dbReference>
<keyword evidence="5" id="KW-0408">Iron</keyword>
<name>A0A4Y8QBQ4_9BACL</name>
<dbReference type="InterPro" id="IPR007197">
    <property type="entry name" value="rSAM"/>
</dbReference>
<evidence type="ECO:0000256" key="2">
    <source>
        <dbReference type="ARBA" id="ARBA00022485"/>
    </source>
</evidence>
<dbReference type="SFLD" id="SFLDS00029">
    <property type="entry name" value="Radical_SAM"/>
    <property type="match status" value="2"/>
</dbReference>
<evidence type="ECO:0000256" key="1">
    <source>
        <dbReference type="ARBA" id="ARBA00001966"/>
    </source>
</evidence>